<evidence type="ECO:0000259" key="4">
    <source>
        <dbReference type="Pfam" id="PF00933"/>
    </source>
</evidence>
<dbReference type="Gene3D" id="3.20.20.300">
    <property type="entry name" value="Glycoside hydrolase, family 3, N-terminal domain"/>
    <property type="match status" value="1"/>
</dbReference>
<dbReference type="GO" id="GO:0005975">
    <property type="term" value="P:carbohydrate metabolic process"/>
    <property type="evidence" value="ECO:0007669"/>
    <property type="project" value="InterPro"/>
</dbReference>
<dbReference type="InterPro" id="IPR050226">
    <property type="entry name" value="NagZ_Beta-hexosaminidase"/>
</dbReference>
<evidence type="ECO:0000313" key="5">
    <source>
        <dbReference type="EMBL" id="SHF12363.1"/>
    </source>
</evidence>
<name>A0A1M4Z2S1_9LACT</name>
<reference evidence="5 6" key="1">
    <citation type="submission" date="2016-11" db="EMBL/GenBank/DDBJ databases">
        <authorList>
            <person name="Jaros S."/>
            <person name="Januszkiewicz K."/>
            <person name="Wedrychowicz H."/>
        </authorList>
    </citation>
    <scope>NUCLEOTIDE SEQUENCE [LARGE SCALE GENOMIC DNA]</scope>
    <source>
        <strain evidence="5 6">DSM 15692</strain>
    </source>
</reference>
<dbReference type="InterPro" id="IPR001764">
    <property type="entry name" value="Glyco_hydro_3_N"/>
</dbReference>
<dbReference type="InterPro" id="IPR036962">
    <property type="entry name" value="Glyco_hydro_3_N_sf"/>
</dbReference>
<dbReference type="SUPFAM" id="SSF51445">
    <property type="entry name" value="(Trans)glycosidases"/>
    <property type="match status" value="1"/>
</dbReference>
<evidence type="ECO:0000313" key="6">
    <source>
        <dbReference type="Proteomes" id="UP000184128"/>
    </source>
</evidence>
<dbReference type="PANTHER" id="PTHR30480:SF16">
    <property type="entry name" value="GLYCOSIDE HYDROLASE FAMILY 3 DOMAIN PROTEIN"/>
    <property type="match status" value="1"/>
</dbReference>
<dbReference type="InterPro" id="IPR036881">
    <property type="entry name" value="Glyco_hydro_3_C_sf"/>
</dbReference>
<feature type="domain" description="Glycoside hydrolase family 3 N-terminal" evidence="4">
    <location>
        <begin position="3"/>
        <end position="327"/>
    </location>
</feature>
<dbReference type="RefSeq" id="WP_073298545.1">
    <property type="nucleotide sequence ID" value="NZ_FQUF01000034.1"/>
</dbReference>
<dbReference type="EMBL" id="FQUF01000034">
    <property type="protein sequence ID" value="SHF12363.1"/>
    <property type="molecule type" value="Genomic_DNA"/>
</dbReference>
<evidence type="ECO:0000256" key="2">
    <source>
        <dbReference type="ARBA" id="ARBA00022801"/>
    </source>
</evidence>
<dbReference type="GO" id="GO:0009254">
    <property type="term" value="P:peptidoglycan turnover"/>
    <property type="evidence" value="ECO:0007669"/>
    <property type="project" value="TreeGrafter"/>
</dbReference>
<organism evidence="5 6">
    <name type="scientific">Atopostipes suicloacalis DSM 15692</name>
    <dbReference type="NCBI Taxonomy" id="1121025"/>
    <lineage>
        <taxon>Bacteria</taxon>
        <taxon>Bacillati</taxon>
        <taxon>Bacillota</taxon>
        <taxon>Bacilli</taxon>
        <taxon>Lactobacillales</taxon>
        <taxon>Carnobacteriaceae</taxon>
        <taxon>Atopostipes</taxon>
    </lineage>
</organism>
<dbReference type="STRING" id="1121025.SAMN02745249_01857"/>
<dbReference type="PANTHER" id="PTHR30480">
    <property type="entry name" value="BETA-HEXOSAMINIDASE-RELATED"/>
    <property type="match status" value="1"/>
</dbReference>
<dbReference type="InterPro" id="IPR017853">
    <property type="entry name" value="GH"/>
</dbReference>
<protein>
    <submittedName>
        <fullName evidence="5">Beta-N-acetylhexosaminidase</fullName>
    </submittedName>
</protein>
<comment type="similarity">
    <text evidence="1">Belongs to the glycosyl hydrolase 3 family.</text>
</comment>
<dbReference type="Gene3D" id="3.40.50.1700">
    <property type="entry name" value="Glycoside hydrolase family 3 C-terminal domain"/>
    <property type="match status" value="1"/>
</dbReference>
<gene>
    <name evidence="5" type="ORF">SAMN02745249_01857</name>
</gene>
<dbReference type="GO" id="GO:0004553">
    <property type="term" value="F:hydrolase activity, hydrolyzing O-glycosyl compounds"/>
    <property type="evidence" value="ECO:0007669"/>
    <property type="project" value="InterPro"/>
</dbReference>
<sequence>MEIKKEIGQLFVIGFPGNEITPELKSLIHEYHIGGIILFAHNIGTPEEVVNLTTALQKEAKSAGYKYPLFIAIDEENGTVKRLGQGAGEYPGAMALSATQDSKYAYEIGKATGDDLLQLGINWNYAPVLDVNNNPNNPVIGVRSFGETPEMVSEFGLEFMKGLQNAGVATALKHFPGHGDTSVDSHYSLPQINHEIERLREVELVPFKAAIAEGADSIMTAHIVFPALEPEEGRPATLSKNIITGLLREELGFEGVIVTDALEMDAIAETIGIANGAVEAIQAGADNVLIGHLPDEQLKALKRMEEAVHNEEISFEQIQKSIERIYQMKEKYVNWEDLDLEEDKVSKQFNSKEKQELAKEAYEKSVTVLKVGDLLTKEMSVLILQPKDELRTIAEDTTEDNYALSQTVKKYIDDVEVVMTSNNLTDEERKHILEKAKTVDRVLLGTMVAKKEDNIIQLAQEISQNKPIDVISMKSPYAGQWLTNKNYWINTYEPSKLPVDIAVRTLLGEIKPTGKSPVTLKEHI</sequence>
<dbReference type="OrthoDB" id="9805821at2"/>
<dbReference type="AlphaFoldDB" id="A0A1M4Z2S1"/>
<dbReference type="PRINTS" id="PR00133">
    <property type="entry name" value="GLHYDRLASE3"/>
</dbReference>
<dbReference type="NCBIfam" id="NF003740">
    <property type="entry name" value="PRK05337.1"/>
    <property type="match status" value="1"/>
</dbReference>
<dbReference type="Pfam" id="PF00933">
    <property type="entry name" value="Glyco_hydro_3"/>
    <property type="match status" value="1"/>
</dbReference>
<evidence type="ECO:0000256" key="1">
    <source>
        <dbReference type="ARBA" id="ARBA00005336"/>
    </source>
</evidence>
<accession>A0A1M4Z2S1</accession>
<dbReference type="Proteomes" id="UP000184128">
    <property type="component" value="Unassembled WGS sequence"/>
</dbReference>
<proteinExistence type="inferred from homology"/>
<keyword evidence="2" id="KW-0378">Hydrolase</keyword>
<keyword evidence="3" id="KW-0326">Glycosidase</keyword>
<evidence type="ECO:0000256" key="3">
    <source>
        <dbReference type="ARBA" id="ARBA00023295"/>
    </source>
</evidence>
<keyword evidence="6" id="KW-1185">Reference proteome</keyword>